<feature type="transmembrane region" description="Helical" evidence="2">
    <location>
        <begin position="136"/>
        <end position="157"/>
    </location>
</feature>
<evidence type="ECO:0000313" key="3">
    <source>
        <dbReference type="EMBL" id="ALA57590.1"/>
    </source>
</evidence>
<evidence type="ECO:0000313" key="4">
    <source>
        <dbReference type="Proteomes" id="UP000069205"/>
    </source>
</evidence>
<feature type="transmembrane region" description="Helical" evidence="2">
    <location>
        <begin position="350"/>
        <end position="376"/>
    </location>
</feature>
<dbReference type="EMBL" id="CP011801">
    <property type="protein sequence ID" value="ALA57590.1"/>
    <property type="molecule type" value="Genomic_DNA"/>
</dbReference>
<feature type="transmembrane region" description="Helical" evidence="2">
    <location>
        <begin position="308"/>
        <end position="330"/>
    </location>
</feature>
<evidence type="ECO:0000256" key="2">
    <source>
        <dbReference type="SAM" id="Phobius"/>
    </source>
</evidence>
<keyword evidence="2" id="KW-1133">Transmembrane helix</keyword>
<feature type="transmembrane region" description="Helical" evidence="2">
    <location>
        <begin position="169"/>
        <end position="189"/>
    </location>
</feature>
<proteinExistence type="predicted"/>
<reference evidence="3 4" key="1">
    <citation type="journal article" date="2015" name="Proc. Natl. Acad. Sci. U.S.A.">
        <title>Expanded metabolic versatility of ubiquitous nitrite-oxidizing bacteria from the genus Nitrospira.</title>
        <authorList>
            <person name="Koch H."/>
            <person name="Lucker S."/>
            <person name="Albertsen M."/>
            <person name="Kitzinger K."/>
            <person name="Herbold C."/>
            <person name="Spieck E."/>
            <person name="Nielsen P.H."/>
            <person name="Wagner M."/>
            <person name="Daims H."/>
        </authorList>
    </citation>
    <scope>NUCLEOTIDE SEQUENCE [LARGE SCALE GENOMIC DNA]</scope>
    <source>
        <strain evidence="3 4">NSP M-1</strain>
    </source>
</reference>
<feature type="transmembrane region" description="Helical" evidence="2">
    <location>
        <begin position="108"/>
        <end position="130"/>
    </location>
</feature>
<keyword evidence="4" id="KW-1185">Reference proteome</keyword>
<feature type="region of interest" description="Disordered" evidence="1">
    <location>
        <begin position="80"/>
        <end position="101"/>
    </location>
</feature>
<evidence type="ECO:0000256" key="1">
    <source>
        <dbReference type="SAM" id="MobiDB-lite"/>
    </source>
</evidence>
<protein>
    <submittedName>
        <fullName evidence="3">Uncharacterized protein</fullName>
    </submittedName>
</protein>
<dbReference type="KEGG" id="nmv:NITMOv2_1159"/>
<sequence length="397" mass="44184">MSRLLICSFTVLLSVGLPLLGVALAGKPIGGYLEFPPKIPFVEHAAFSWPVFAGLALLILASLAPFLLRILFCTLPSTLSARGRGKGEGERRGEGVQGEERMGEGRGFPWWGCLGIAWTMAAWVLAWTRWEWMEPFQTWTFTPLWIGYIVVVNAWTVRRGGASLMIEEPTAFAALFPASAAFWWLFEYLNRFVQNWYYSGVAELSALDYVVQASIPFSTVLPAFVSTYQLLATMPSLSCGLDFGPALRVRSPRVWAFTALLLAGGGLLGLGLRPNVLFPLVWTAPLGLLVSLQVLAGQRTIFEPLRHGDWRSLWTAALAALVCGLFWELWNWRSLAHWSYAIPYVDRFPLFAMPLLGYAGYLPFGLECLAIADLVLADLMQGRWPPHRTTCATEMRD</sequence>
<feature type="transmembrane region" description="Helical" evidence="2">
    <location>
        <begin position="276"/>
        <end position="296"/>
    </location>
</feature>
<feature type="transmembrane region" description="Helical" evidence="2">
    <location>
        <begin position="49"/>
        <end position="72"/>
    </location>
</feature>
<keyword evidence="2" id="KW-0812">Transmembrane</keyword>
<gene>
    <name evidence="3" type="ORF">NITMOv2_1159</name>
</gene>
<feature type="transmembrane region" description="Helical" evidence="2">
    <location>
        <begin position="252"/>
        <end position="270"/>
    </location>
</feature>
<dbReference type="Proteomes" id="UP000069205">
    <property type="component" value="Chromosome"/>
</dbReference>
<feature type="compositionally biased region" description="Basic and acidic residues" evidence="1">
    <location>
        <begin position="85"/>
        <end position="101"/>
    </location>
</feature>
<dbReference type="AlphaFoldDB" id="A0A0K2G9H4"/>
<dbReference type="PATRIC" id="fig|42253.5.peg.1145"/>
<accession>A0A0K2G9H4</accession>
<feature type="transmembrane region" description="Helical" evidence="2">
    <location>
        <begin position="209"/>
        <end position="231"/>
    </location>
</feature>
<keyword evidence="2" id="KW-0472">Membrane</keyword>
<dbReference type="OrthoDB" id="9769532at2"/>
<organism evidence="3 4">
    <name type="scientific">Nitrospira moscoviensis</name>
    <dbReference type="NCBI Taxonomy" id="42253"/>
    <lineage>
        <taxon>Bacteria</taxon>
        <taxon>Pseudomonadati</taxon>
        <taxon>Nitrospirota</taxon>
        <taxon>Nitrospiria</taxon>
        <taxon>Nitrospirales</taxon>
        <taxon>Nitrospiraceae</taxon>
        <taxon>Nitrospira</taxon>
    </lineage>
</organism>
<name>A0A0K2G9H4_NITMO</name>
<dbReference type="RefSeq" id="WP_053378908.1">
    <property type="nucleotide sequence ID" value="NZ_CP011801.1"/>
</dbReference>
<dbReference type="STRING" id="42253.NITMOv2_1159"/>